<dbReference type="GO" id="GO:0016020">
    <property type="term" value="C:membrane"/>
    <property type="evidence" value="ECO:0007669"/>
    <property type="project" value="TreeGrafter"/>
</dbReference>
<dbReference type="AlphaFoldDB" id="A0A498DMY2"/>
<dbReference type="Proteomes" id="UP000270219">
    <property type="component" value="Unassembled WGS sequence"/>
</dbReference>
<evidence type="ECO:0000256" key="2">
    <source>
        <dbReference type="ARBA" id="ARBA00023002"/>
    </source>
</evidence>
<gene>
    <name evidence="4" type="ORF">D8M04_09600</name>
</gene>
<evidence type="ECO:0000313" key="4">
    <source>
        <dbReference type="EMBL" id="RLL45112.1"/>
    </source>
</evidence>
<reference evidence="4 5" key="1">
    <citation type="submission" date="2018-10" db="EMBL/GenBank/DDBJ databases">
        <title>Oceanobacillus sp. YLB-02 draft genome.</title>
        <authorList>
            <person name="Yu L."/>
        </authorList>
    </citation>
    <scope>NUCLEOTIDE SEQUENCE [LARGE SCALE GENOMIC DNA]</scope>
    <source>
        <strain evidence="4 5">YLB-02</strain>
    </source>
</reference>
<dbReference type="GO" id="GO:0016616">
    <property type="term" value="F:oxidoreductase activity, acting on the CH-OH group of donors, NAD or NADP as acceptor"/>
    <property type="evidence" value="ECO:0007669"/>
    <property type="project" value="UniProtKB-ARBA"/>
</dbReference>
<dbReference type="FunFam" id="3.40.50.720:FF:000047">
    <property type="entry name" value="NADP-dependent L-serine/L-allo-threonine dehydrogenase"/>
    <property type="match status" value="1"/>
</dbReference>
<evidence type="ECO:0000256" key="3">
    <source>
        <dbReference type="RuleBase" id="RU000363"/>
    </source>
</evidence>
<comment type="caution">
    <text evidence="4">The sequence shown here is derived from an EMBL/GenBank/DDBJ whole genome shotgun (WGS) entry which is preliminary data.</text>
</comment>
<organism evidence="4 5">
    <name type="scientific">Oceanobacillus piezotolerans</name>
    <dbReference type="NCBI Taxonomy" id="2448030"/>
    <lineage>
        <taxon>Bacteria</taxon>
        <taxon>Bacillati</taxon>
        <taxon>Bacillota</taxon>
        <taxon>Bacilli</taxon>
        <taxon>Bacillales</taxon>
        <taxon>Bacillaceae</taxon>
        <taxon>Oceanobacillus</taxon>
    </lineage>
</organism>
<keyword evidence="2" id="KW-0560">Oxidoreductase</keyword>
<evidence type="ECO:0000313" key="5">
    <source>
        <dbReference type="Proteomes" id="UP000270219"/>
    </source>
</evidence>
<dbReference type="OrthoDB" id="9793345at2"/>
<dbReference type="InterPro" id="IPR036291">
    <property type="entry name" value="NAD(P)-bd_dom_sf"/>
</dbReference>
<comment type="similarity">
    <text evidence="1 3">Belongs to the short-chain dehydrogenases/reductases (SDR) family.</text>
</comment>
<dbReference type="EMBL" id="RCHR01000003">
    <property type="protein sequence ID" value="RLL45112.1"/>
    <property type="molecule type" value="Genomic_DNA"/>
</dbReference>
<sequence>MKDLRNKNILITGASSGIGEKVAIKAAEKGANLILVARSEEKLKRIRDGIQEKTSAQCIYYVLDVSDLDQVQLIFKKIIKEVGSIDILLNNAGFGIFDSIEEASLDDMKQMFSVNVLGLIACTKAVLPTMLEKNGGHIINIASQAGKLATPKSSGYSATKHAVLGFTNSIRLELKDTGIYVSAVNPGPIETNFFTTADKSGTYVKNVKRYMLSSDRVASQIISLMENPRRELNIPRWMNVGSILYLLFPSVADKLLGNILNKK</sequence>
<name>A0A498DMY2_9BACI</name>
<accession>A0A498DMY2</accession>
<dbReference type="PANTHER" id="PTHR44196">
    <property type="entry name" value="DEHYDROGENASE/REDUCTASE SDR FAMILY MEMBER 7B"/>
    <property type="match status" value="1"/>
</dbReference>
<dbReference type="PRINTS" id="PR00080">
    <property type="entry name" value="SDRFAMILY"/>
</dbReference>
<dbReference type="RefSeq" id="WP_121522701.1">
    <property type="nucleotide sequence ID" value="NZ_RCHR01000003.1"/>
</dbReference>
<keyword evidence="5" id="KW-1185">Reference proteome</keyword>
<dbReference type="InterPro" id="IPR020904">
    <property type="entry name" value="Sc_DH/Rdtase_CS"/>
</dbReference>
<dbReference type="SUPFAM" id="SSF51735">
    <property type="entry name" value="NAD(P)-binding Rossmann-fold domains"/>
    <property type="match status" value="1"/>
</dbReference>
<dbReference type="InterPro" id="IPR002347">
    <property type="entry name" value="SDR_fam"/>
</dbReference>
<protein>
    <submittedName>
        <fullName evidence="4">SDR family oxidoreductase</fullName>
    </submittedName>
</protein>
<dbReference type="PROSITE" id="PS00061">
    <property type="entry name" value="ADH_SHORT"/>
    <property type="match status" value="1"/>
</dbReference>
<dbReference type="Pfam" id="PF00106">
    <property type="entry name" value="adh_short"/>
    <property type="match status" value="1"/>
</dbReference>
<dbReference type="PRINTS" id="PR00081">
    <property type="entry name" value="GDHRDH"/>
</dbReference>
<dbReference type="PANTHER" id="PTHR44196:SF1">
    <property type="entry name" value="DEHYDROGENASE_REDUCTASE SDR FAMILY MEMBER 7B"/>
    <property type="match status" value="1"/>
</dbReference>
<proteinExistence type="inferred from homology"/>
<evidence type="ECO:0000256" key="1">
    <source>
        <dbReference type="ARBA" id="ARBA00006484"/>
    </source>
</evidence>
<dbReference type="Gene3D" id="3.40.50.720">
    <property type="entry name" value="NAD(P)-binding Rossmann-like Domain"/>
    <property type="match status" value="1"/>
</dbReference>
<dbReference type="PIRSF" id="PIRSF000126">
    <property type="entry name" value="11-beta-HSD1"/>
    <property type="match status" value="1"/>
</dbReference>